<evidence type="ECO:0000256" key="1">
    <source>
        <dbReference type="SAM" id="SignalP"/>
    </source>
</evidence>
<dbReference type="AlphaFoldDB" id="A0A8T9Q223"/>
<evidence type="ECO:0000313" key="3">
    <source>
        <dbReference type="Proteomes" id="UP000831796"/>
    </source>
</evidence>
<feature type="chain" id="PRO_5035881494" evidence="1">
    <location>
        <begin position="17"/>
        <end position="122"/>
    </location>
</feature>
<gene>
    <name evidence="2" type="ORF">MUN79_24820</name>
</gene>
<feature type="signal peptide" evidence="1">
    <location>
        <begin position="1"/>
        <end position="16"/>
    </location>
</feature>
<proteinExistence type="predicted"/>
<organism evidence="2 3">
    <name type="scientific">Hymenobacter cellulosilyticus</name>
    <dbReference type="NCBI Taxonomy" id="2932248"/>
    <lineage>
        <taxon>Bacteria</taxon>
        <taxon>Pseudomonadati</taxon>
        <taxon>Bacteroidota</taxon>
        <taxon>Cytophagia</taxon>
        <taxon>Cytophagales</taxon>
        <taxon>Hymenobacteraceae</taxon>
        <taxon>Hymenobacter</taxon>
    </lineage>
</organism>
<dbReference type="KEGG" id="hcu:MUN79_24820"/>
<name>A0A8T9Q223_9BACT</name>
<sequence length="122" mass="12774">MKSLLFLLLLSLSSVAAVRAQSATAAGATTPAGPDKTKEVRVVEASCGQCKLGLPGKSCDLAIRFDGKAYFVDGTTIDSHGDAHAKDGFCQAIRQAEVQGEVVDNRFKATYFQLLPAAPSGK</sequence>
<dbReference type="EMBL" id="CP095046">
    <property type="protein sequence ID" value="UOQ71786.1"/>
    <property type="molecule type" value="Genomic_DNA"/>
</dbReference>
<dbReference type="RefSeq" id="WP_244675188.1">
    <property type="nucleotide sequence ID" value="NZ_CP095046.1"/>
</dbReference>
<dbReference type="Pfam" id="PF19897">
    <property type="entry name" value="DUF6370"/>
    <property type="match status" value="1"/>
</dbReference>
<keyword evidence="3" id="KW-1185">Reference proteome</keyword>
<dbReference type="InterPro" id="IPR045950">
    <property type="entry name" value="DUF6370"/>
</dbReference>
<reference evidence="2" key="1">
    <citation type="submission" date="2022-04" db="EMBL/GenBank/DDBJ databases">
        <title>Hymenobacter sp. isolated from the air.</title>
        <authorList>
            <person name="Won M."/>
            <person name="Lee C.-M."/>
            <person name="Woen H.-Y."/>
            <person name="Kwon S.-W."/>
        </authorList>
    </citation>
    <scope>NUCLEOTIDE SEQUENCE</scope>
    <source>
        <strain evidence="2">5116S-3</strain>
    </source>
</reference>
<keyword evidence="1" id="KW-0732">Signal</keyword>
<dbReference type="Proteomes" id="UP000831796">
    <property type="component" value="Chromosome"/>
</dbReference>
<protein>
    <submittedName>
        <fullName evidence="2">DUF6370 family protein</fullName>
    </submittedName>
</protein>
<accession>A0A8T9Q223</accession>
<evidence type="ECO:0000313" key="2">
    <source>
        <dbReference type="EMBL" id="UOQ71786.1"/>
    </source>
</evidence>